<reference evidence="2 3" key="1">
    <citation type="submission" date="2021-08" db="EMBL/GenBank/DDBJ databases">
        <title>Streptomyces sp. PTM05 isolated from lichen.</title>
        <authorList>
            <person name="Somphong A."/>
            <person name="Phongsopitanun W."/>
            <person name="Tanasupawat S."/>
        </authorList>
    </citation>
    <scope>NUCLEOTIDE SEQUENCE [LARGE SCALE GENOMIC DNA]</scope>
    <source>
        <strain evidence="2 3">Ptm05</strain>
    </source>
</reference>
<comment type="caution">
    <text evidence="2">The sequence shown here is derived from an EMBL/GenBank/DDBJ whole genome shotgun (WGS) entry which is preliminary data.</text>
</comment>
<dbReference type="InterPro" id="IPR056077">
    <property type="entry name" value="DUF7660"/>
</dbReference>
<dbReference type="Pfam" id="PF24693">
    <property type="entry name" value="DUF7660"/>
    <property type="match status" value="1"/>
</dbReference>
<proteinExistence type="predicted"/>
<accession>A0ABS7QXS9</accession>
<organism evidence="2 3">
    <name type="scientific">Streptantibioticus parmotrematis</name>
    <dbReference type="NCBI Taxonomy" id="2873249"/>
    <lineage>
        <taxon>Bacteria</taxon>
        <taxon>Bacillati</taxon>
        <taxon>Actinomycetota</taxon>
        <taxon>Actinomycetes</taxon>
        <taxon>Kitasatosporales</taxon>
        <taxon>Streptomycetaceae</taxon>
        <taxon>Streptantibioticus</taxon>
    </lineage>
</organism>
<dbReference type="RefSeq" id="WP_222980740.1">
    <property type="nucleotide sequence ID" value="NZ_JAINVZ010000020.1"/>
</dbReference>
<evidence type="ECO:0000313" key="3">
    <source>
        <dbReference type="Proteomes" id="UP001198565"/>
    </source>
</evidence>
<feature type="domain" description="DUF7660" evidence="1">
    <location>
        <begin position="13"/>
        <end position="86"/>
    </location>
</feature>
<dbReference type="Proteomes" id="UP001198565">
    <property type="component" value="Unassembled WGS sequence"/>
</dbReference>
<protein>
    <recommendedName>
        <fullName evidence="1">DUF7660 domain-containing protein</fullName>
    </recommendedName>
</protein>
<dbReference type="EMBL" id="JAINVZ010000020">
    <property type="protein sequence ID" value="MBY8888008.1"/>
    <property type="molecule type" value="Genomic_DNA"/>
</dbReference>
<evidence type="ECO:0000313" key="2">
    <source>
        <dbReference type="EMBL" id="MBY8888008.1"/>
    </source>
</evidence>
<gene>
    <name evidence="2" type="ORF">K7472_24670</name>
</gene>
<keyword evidence="3" id="KW-1185">Reference proteome</keyword>
<name>A0ABS7QXS9_9ACTN</name>
<sequence length="86" mass="9343">MTSPIDAALAVTSRQELVAYLANLAEKARRGLVLVENPSTPDFVEASSAWLDGLDSFLHRYAEGVDPEIPSWSTIAMIFSAGLVYE</sequence>
<evidence type="ECO:0000259" key="1">
    <source>
        <dbReference type="Pfam" id="PF24693"/>
    </source>
</evidence>